<protein>
    <recommendedName>
        <fullName evidence="4">Secreted protein</fullName>
    </recommendedName>
</protein>
<keyword evidence="1" id="KW-0732">Signal</keyword>
<accession>A0A2T4YYJ3</accession>
<dbReference type="AlphaFoldDB" id="A0A2T4YYJ3"/>
<gene>
    <name evidence="2" type="ORF">C8P69_10991</name>
</gene>
<dbReference type="EMBL" id="PZZL01000009">
    <property type="protein sequence ID" value="PTM51804.1"/>
    <property type="molecule type" value="Genomic_DNA"/>
</dbReference>
<evidence type="ECO:0008006" key="4">
    <source>
        <dbReference type="Google" id="ProtNLM"/>
    </source>
</evidence>
<keyword evidence="3" id="KW-1185">Reference proteome</keyword>
<evidence type="ECO:0000313" key="3">
    <source>
        <dbReference type="Proteomes" id="UP000241808"/>
    </source>
</evidence>
<proteinExistence type="predicted"/>
<dbReference type="Proteomes" id="UP000241808">
    <property type="component" value="Unassembled WGS sequence"/>
</dbReference>
<sequence length="283" mass="30668">MHRLLASACVALLAIAGPLAARELGQAPDLRFLGFSADGRHFGFEQDGNDGVSERGAFAVDVVDALTGLSATGFPRGATQLAFESEANDPRRLALRGFRFKEDDEATTTTEVIRRWTRAATRRPLQALRLTDAGRRLGGLALTDLTEAAGPVRVMDQPDIIGAHPGTAMKYTVTAAMPVPEDPDLACRERETSENHRLTITLAPEIPPWDPEAANRSPQAFRTRSVELAHTLPPRTCFSRAQVTDVYRSTNGRSIAVVVALIYDVGVTDSAEYRATIFRVGAN</sequence>
<feature type="signal peptide" evidence="1">
    <location>
        <begin position="1"/>
        <end position="21"/>
    </location>
</feature>
<reference evidence="2 3" key="1">
    <citation type="submission" date="2018-04" db="EMBL/GenBank/DDBJ databases">
        <title>Genomic Encyclopedia of Archaeal and Bacterial Type Strains, Phase II (KMG-II): from individual species to whole genera.</title>
        <authorList>
            <person name="Goeker M."/>
        </authorList>
    </citation>
    <scope>NUCLEOTIDE SEQUENCE [LARGE SCALE GENOMIC DNA]</scope>
    <source>
        <strain evidence="2 3">DSM 25521</strain>
    </source>
</reference>
<evidence type="ECO:0000313" key="2">
    <source>
        <dbReference type="EMBL" id="PTM51804.1"/>
    </source>
</evidence>
<feature type="chain" id="PRO_5015505710" description="Secreted protein" evidence="1">
    <location>
        <begin position="22"/>
        <end position="283"/>
    </location>
</feature>
<comment type="caution">
    <text evidence="2">The sequence shown here is derived from an EMBL/GenBank/DDBJ whole genome shotgun (WGS) entry which is preliminary data.</text>
</comment>
<dbReference type="OrthoDB" id="8478318at2"/>
<dbReference type="RefSeq" id="WP_108178903.1">
    <property type="nucleotide sequence ID" value="NZ_PZZL01000009.1"/>
</dbReference>
<organism evidence="2 3">
    <name type="scientific">Phreatobacter oligotrophus</name>
    <dbReference type="NCBI Taxonomy" id="1122261"/>
    <lineage>
        <taxon>Bacteria</taxon>
        <taxon>Pseudomonadati</taxon>
        <taxon>Pseudomonadota</taxon>
        <taxon>Alphaproteobacteria</taxon>
        <taxon>Hyphomicrobiales</taxon>
        <taxon>Phreatobacteraceae</taxon>
        <taxon>Phreatobacter</taxon>
    </lineage>
</organism>
<evidence type="ECO:0000256" key="1">
    <source>
        <dbReference type="SAM" id="SignalP"/>
    </source>
</evidence>
<name>A0A2T4YYJ3_9HYPH</name>